<keyword evidence="3" id="KW-1185">Reference proteome</keyword>
<dbReference type="AlphaFoldDB" id="A0A5B0MVY0"/>
<evidence type="ECO:0000256" key="1">
    <source>
        <dbReference type="SAM" id="MobiDB-lite"/>
    </source>
</evidence>
<dbReference type="EMBL" id="VSWC01000131">
    <property type="protein sequence ID" value="KAA1080772.1"/>
    <property type="molecule type" value="Genomic_DNA"/>
</dbReference>
<protein>
    <submittedName>
        <fullName evidence="2">Uncharacterized protein</fullName>
    </submittedName>
</protein>
<name>A0A5B0MVY0_PUCGR</name>
<reference evidence="2 3" key="1">
    <citation type="submission" date="2019-05" db="EMBL/GenBank/DDBJ databases">
        <title>Emergence of the Ug99 lineage of the wheat stem rust pathogen through somatic hybridization.</title>
        <authorList>
            <person name="Li F."/>
            <person name="Upadhyaya N.M."/>
            <person name="Sperschneider J."/>
            <person name="Matny O."/>
            <person name="Nguyen-Phuc H."/>
            <person name="Mago R."/>
            <person name="Raley C."/>
            <person name="Miller M.E."/>
            <person name="Silverstein K.A.T."/>
            <person name="Henningsen E."/>
            <person name="Hirsch C.D."/>
            <person name="Visser B."/>
            <person name="Pretorius Z.A."/>
            <person name="Steffenson B.J."/>
            <person name="Schwessinger B."/>
            <person name="Dodds P.N."/>
            <person name="Figueroa M."/>
        </authorList>
    </citation>
    <scope>NUCLEOTIDE SEQUENCE [LARGE SCALE GENOMIC DNA]</scope>
    <source>
        <strain evidence="2">21-0</strain>
    </source>
</reference>
<organism evidence="2 3">
    <name type="scientific">Puccinia graminis f. sp. tritici</name>
    <dbReference type="NCBI Taxonomy" id="56615"/>
    <lineage>
        <taxon>Eukaryota</taxon>
        <taxon>Fungi</taxon>
        <taxon>Dikarya</taxon>
        <taxon>Basidiomycota</taxon>
        <taxon>Pucciniomycotina</taxon>
        <taxon>Pucciniomycetes</taxon>
        <taxon>Pucciniales</taxon>
        <taxon>Pucciniaceae</taxon>
        <taxon>Puccinia</taxon>
    </lineage>
</organism>
<gene>
    <name evidence="2" type="ORF">PGT21_020269</name>
</gene>
<sequence>MLLKLELRPPQVTPLPHGSQVPCIWIKGDQLMPSSGGRSKNGVEIHIKALNRWPLMSCPATTVDNNKIKPLALHEYMEKKKNKARTKAKRTGGSQTQSAPGTQSVAVVCQPG</sequence>
<accession>A0A5B0MVY0</accession>
<comment type="caution">
    <text evidence="2">The sequence shown here is derived from an EMBL/GenBank/DDBJ whole genome shotgun (WGS) entry which is preliminary data.</text>
</comment>
<feature type="compositionally biased region" description="Basic residues" evidence="1">
    <location>
        <begin position="80"/>
        <end position="90"/>
    </location>
</feature>
<evidence type="ECO:0000313" key="3">
    <source>
        <dbReference type="Proteomes" id="UP000324748"/>
    </source>
</evidence>
<feature type="compositionally biased region" description="Polar residues" evidence="1">
    <location>
        <begin position="92"/>
        <end position="105"/>
    </location>
</feature>
<evidence type="ECO:0000313" key="2">
    <source>
        <dbReference type="EMBL" id="KAA1080772.1"/>
    </source>
</evidence>
<proteinExistence type="predicted"/>
<feature type="region of interest" description="Disordered" evidence="1">
    <location>
        <begin position="79"/>
        <end position="112"/>
    </location>
</feature>
<dbReference type="Proteomes" id="UP000324748">
    <property type="component" value="Unassembled WGS sequence"/>
</dbReference>